<evidence type="ECO:0008006" key="5">
    <source>
        <dbReference type="Google" id="ProtNLM"/>
    </source>
</evidence>
<evidence type="ECO:0000256" key="2">
    <source>
        <dbReference type="SAM" id="SignalP"/>
    </source>
</evidence>
<dbReference type="InterPro" id="IPR022061">
    <property type="entry name" value="DUF3617"/>
</dbReference>
<feature type="chain" id="PRO_5045487274" description="DUF3617 family protein" evidence="2">
    <location>
        <begin position="27"/>
        <end position="228"/>
    </location>
</feature>
<evidence type="ECO:0000313" key="4">
    <source>
        <dbReference type="Proteomes" id="UP001168613"/>
    </source>
</evidence>
<dbReference type="Proteomes" id="UP001168613">
    <property type="component" value="Unassembled WGS sequence"/>
</dbReference>
<gene>
    <name evidence="3" type="ORF">LMS43_03380</name>
</gene>
<evidence type="ECO:0000313" key="3">
    <source>
        <dbReference type="EMBL" id="MDN4120327.1"/>
    </source>
</evidence>
<accession>A0ABT8EGB1</accession>
<keyword evidence="4" id="KW-1185">Reference proteome</keyword>
<dbReference type="Pfam" id="PF12276">
    <property type="entry name" value="DUF3617"/>
    <property type="match status" value="1"/>
</dbReference>
<comment type="caution">
    <text evidence="3">The sequence shown here is derived from an EMBL/GenBank/DDBJ whole genome shotgun (WGS) entry which is preliminary data.</text>
</comment>
<keyword evidence="2" id="KW-0732">Signal</keyword>
<feature type="signal peptide" evidence="2">
    <location>
        <begin position="1"/>
        <end position="26"/>
    </location>
</feature>
<feature type="compositionally biased region" description="Polar residues" evidence="1">
    <location>
        <begin position="38"/>
        <end position="49"/>
    </location>
</feature>
<sequence>MSSTHTVGVLALLAALLFGGLQSAQGQEIPPRKPGLWKQTQHESQNGGSEQVEVIYQCADQASDKKMHQLAREMGSCTEEPLKRKGETLAGRSVCNLMGSKVAVDYVITGDMDSEYRVETRSKIEPPLFNQSGGRSVLVAQWQGPCKPGQNPGDMIVQGDGGEETLNMNALTDAKGMEAAKELMQSQGIGQMMEQLQKLQGPGSGEAVDMQAIHNMLEQLGQQQKPQK</sequence>
<evidence type="ECO:0000256" key="1">
    <source>
        <dbReference type="SAM" id="MobiDB-lite"/>
    </source>
</evidence>
<dbReference type="EMBL" id="JAJHNU010000001">
    <property type="protein sequence ID" value="MDN4120327.1"/>
    <property type="molecule type" value="Genomic_DNA"/>
</dbReference>
<organism evidence="3 4">
    <name type="scientific">Alcaligenes endophyticus</name>
    <dbReference type="NCBI Taxonomy" id="1929088"/>
    <lineage>
        <taxon>Bacteria</taxon>
        <taxon>Pseudomonadati</taxon>
        <taxon>Pseudomonadota</taxon>
        <taxon>Betaproteobacteria</taxon>
        <taxon>Burkholderiales</taxon>
        <taxon>Alcaligenaceae</taxon>
        <taxon>Alcaligenes</taxon>
    </lineage>
</organism>
<dbReference type="RefSeq" id="WP_266122353.1">
    <property type="nucleotide sequence ID" value="NZ_JAJHNU010000001.1"/>
</dbReference>
<name>A0ABT8EGB1_9BURK</name>
<feature type="region of interest" description="Disordered" evidence="1">
    <location>
        <begin position="28"/>
        <end position="50"/>
    </location>
</feature>
<protein>
    <recommendedName>
        <fullName evidence="5">DUF3617 family protein</fullName>
    </recommendedName>
</protein>
<proteinExistence type="predicted"/>
<reference evidence="3" key="1">
    <citation type="submission" date="2021-11" db="EMBL/GenBank/DDBJ databases">
        <title>Draft genome sequence of Alcaligenes endophyticus type strain CCUG 75668T.</title>
        <authorList>
            <person name="Salva-Serra F."/>
            <person name="Duran R.E."/>
            <person name="Seeger M."/>
            <person name="Moore E.R.B."/>
            <person name="Jaen-Luchoro D."/>
        </authorList>
    </citation>
    <scope>NUCLEOTIDE SEQUENCE</scope>
    <source>
        <strain evidence="3">CCUG 75668</strain>
    </source>
</reference>